<accession>A0A161XWN6</accession>
<dbReference type="PANTHER" id="PTHR42646">
    <property type="entry name" value="FLAP ENDONUCLEASE XNI"/>
    <property type="match status" value="1"/>
</dbReference>
<sequence length="256" mass="29061">MAHLLLIDALNLIRRIYAVDCEQPGLTEEQIIKSCLHRVKNATRKLLKTTKATHAIAVFDGDKSWRYHLYADYKANRKPMPTELQVNLEVVSQGFNDNGVKAYFPQQDEADDIIATLAHKSALHNVQATIVSTDKGFLPMLEKNIQVYDYFKQQYISEKEVESKFTISKDKLHDYWGLMGDKTNDIPGVKGVGKKTALEVLSQYGSVEHALQSATLKESVRKKLETDMDNFVLSKLLVALRTDIEMGFKLSQLRLT</sequence>
<dbReference type="Pfam" id="PF02739">
    <property type="entry name" value="5_3_exonuc_N"/>
    <property type="match status" value="1"/>
</dbReference>
<dbReference type="AlphaFoldDB" id="A0A161XWN6"/>
<feature type="domain" description="5'-3' exonuclease" evidence="6">
    <location>
        <begin position="2"/>
        <end position="256"/>
    </location>
</feature>
<evidence type="ECO:0000313" key="8">
    <source>
        <dbReference type="Proteomes" id="UP000076587"/>
    </source>
</evidence>
<evidence type="ECO:0000256" key="5">
    <source>
        <dbReference type="ARBA" id="ARBA00023125"/>
    </source>
</evidence>
<evidence type="ECO:0000256" key="4">
    <source>
        <dbReference type="ARBA" id="ARBA00022958"/>
    </source>
</evidence>
<dbReference type="CDD" id="cd09859">
    <property type="entry name" value="PIN_53EXO"/>
    <property type="match status" value="1"/>
</dbReference>
<dbReference type="GO" id="GO:0008409">
    <property type="term" value="F:5'-3' exonuclease activity"/>
    <property type="evidence" value="ECO:0007669"/>
    <property type="project" value="InterPro"/>
</dbReference>
<dbReference type="Gene3D" id="1.10.150.20">
    <property type="entry name" value="5' to 3' exonuclease, C-terminal subdomain"/>
    <property type="match status" value="1"/>
</dbReference>
<dbReference type="Proteomes" id="UP000076587">
    <property type="component" value="Unassembled WGS sequence"/>
</dbReference>
<dbReference type="Gene3D" id="3.40.50.1010">
    <property type="entry name" value="5'-nuclease"/>
    <property type="match status" value="1"/>
</dbReference>
<evidence type="ECO:0000256" key="2">
    <source>
        <dbReference type="ARBA" id="ARBA00022759"/>
    </source>
</evidence>
<dbReference type="InterPro" id="IPR020045">
    <property type="entry name" value="DNA_polI_H3TH"/>
</dbReference>
<evidence type="ECO:0000313" key="7">
    <source>
        <dbReference type="EMBL" id="KZN47639.1"/>
    </source>
</evidence>
<dbReference type="InterPro" id="IPR020046">
    <property type="entry name" value="5-3_exonucl_a-hlix_arch_N"/>
</dbReference>
<comment type="caution">
    <text evidence="7">The sequence shown here is derived from an EMBL/GenBank/DDBJ whole genome shotgun (WGS) entry which is preliminary data.</text>
</comment>
<evidence type="ECO:0000256" key="1">
    <source>
        <dbReference type="ARBA" id="ARBA00022722"/>
    </source>
</evidence>
<keyword evidence="5" id="KW-0238">DNA-binding</keyword>
<protein>
    <recommendedName>
        <fullName evidence="6">5'-3' exonuclease domain-containing protein</fullName>
    </recommendedName>
</protein>
<dbReference type="InterPro" id="IPR036279">
    <property type="entry name" value="5-3_exonuclease_C_sf"/>
</dbReference>
<dbReference type="NCBIfam" id="NF007017">
    <property type="entry name" value="PRK09482.1"/>
    <property type="match status" value="1"/>
</dbReference>
<dbReference type="CDD" id="cd09898">
    <property type="entry name" value="H3TH_53EXO"/>
    <property type="match status" value="1"/>
</dbReference>
<keyword evidence="1" id="KW-0540">Nuclease</keyword>
<dbReference type="InterPro" id="IPR008918">
    <property type="entry name" value="HhH2"/>
</dbReference>
<gene>
    <name evidence="7" type="ORF">N482_09465</name>
</gene>
<dbReference type="SUPFAM" id="SSF47807">
    <property type="entry name" value="5' to 3' exonuclease, C-terminal subdomain"/>
    <property type="match status" value="1"/>
</dbReference>
<name>A0A161XWN6_9GAMM</name>
<proteinExistence type="predicted"/>
<reference evidence="7 8" key="1">
    <citation type="submission" date="2013-07" db="EMBL/GenBank/DDBJ databases">
        <title>Comparative Genomic and Metabolomic Analysis of Twelve Strains of Pseudoalteromonas luteoviolacea.</title>
        <authorList>
            <person name="Vynne N.G."/>
            <person name="Mansson M."/>
            <person name="Gram L."/>
        </authorList>
    </citation>
    <scope>NUCLEOTIDE SEQUENCE [LARGE SCALE GENOMIC DNA]</scope>
    <source>
        <strain evidence="7 8">NCIMB 1942</strain>
    </source>
</reference>
<dbReference type="EMBL" id="AUXT01000153">
    <property type="protein sequence ID" value="KZN47639.1"/>
    <property type="molecule type" value="Genomic_DNA"/>
</dbReference>
<evidence type="ECO:0000256" key="3">
    <source>
        <dbReference type="ARBA" id="ARBA00022801"/>
    </source>
</evidence>
<keyword evidence="4" id="KW-0630">Potassium</keyword>
<organism evidence="7 8">
    <name type="scientific">Pseudoalteromonas luteoviolacea NCIMB 1942</name>
    <dbReference type="NCBI Taxonomy" id="1365253"/>
    <lineage>
        <taxon>Bacteria</taxon>
        <taxon>Pseudomonadati</taxon>
        <taxon>Pseudomonadota</taxon>
        <taxon>Gammaproteobacteria</taxon>
        <taxon>Alteromonadales</taxon>
        <taxon>Pseudoalteromonadaceae</taxon>
        <taxon>Pseudoalteromonas</taxon>
    </lineage>
</organism>
<dbReference type="PANTHER" id="PTHR42646:SF2">
    <property type="entry name" value="5'-3' EXONUCLEASE FAMILY PROTEIN"/>
    <property type="match status" value="1"/>
</dbReference>
<dbReference type="GO" id="GO:0033567">
    <property type="term" value="P:DNA replication, Okazaki fragment processing"/>
    <property type="evidence" value="ECO:0007669"/>
    <property type="project" value="InterPro"/>
</dbReference>
<dbReference type="Pfam" id="PF01367">
    <property type="entry name" value="5_3_exonuc"/>
    <property type="match status" value="1"/>
</dbReference>
<dbReference type="SMART" id="SM00279">
    <property type="entry name" value="HhH2"/>
    <property type="match status" value="1"/>
</dbReference>
<keyword evidence="3" id="KW-0378">Hydrolase</keyword>
<dbReference type="InterPro" id="IPR029060">
    <property type="entry name" value="PIN-like_dom_sf"/>
</dbReference>
<dbReference type="SMART" id="SM00475">
    <property type="entry name" value="53EXOc"/>
    <property type="match status" value="1"/>
</dbReference>
<keyword evidence="2" id="KW-0255">Endonuclease</keyword>
<dbReference type="RefSeq" id="WP_063376998.1">
    <property type="nucleotide sequence ID" value="NZ_AUXT01000153.1"/>
</dbReference>
<dbReference type="InterPro" id="IPR038969">
    <property type="entry name" value="FEN"/>
</dbReference>
<dbReference type="OrthoDB" id="8070997at2"/>
<dbReference type="InterPro" id="IPR002421">
    <property type="entry name" value="5-3_exonuclease"/>
</dbReference>
<dbReference type="GO" id="GO:0017108">
    <property type="term" value="F:5'-flap endonuclease activity"/>
    <property type="evidence" value="ECO:0007669"/>
    <property type="project" value="InterPro"/>
</dbReference>
<evidence type="ECO:0000259" key="6">
    <source>
        <dbReference type="SMART" id="SM00475"/>
    </source>
</evidence>
<dbReference type="FunFam" id="1.10.150.20:FF:000003">
    <property type="entry name" value="DNA polymerase I"/>
    <property type="match status" value="1"/>
</dbReference>
<dbReference type="SUPFAM" id="SSF88723">
    <property type="entry name" value="PIN domain-like"/>
    <property type="match status" value="1"/>
</dbReference>
<dbReference type="PATRIC" id="fig|1365253.3.peg.2311"/>
<dbReference type="GO" id="GO:0003677">
    <property type="term" value="F:DNA binding"/>
    <property type="evidence" value="ECO:0007669"/>
    <property type="project" value="UniProtKB-KW"/>
</dbReference>